<evidence type="ECO:0000313" key="2">
    <source>
        <dbReference type="EMBL" id="CAB3984863.1"/>
    </source>
</evidence>
<dbReference type="Pfam" id="PF03564">
    <property type="entry name" value="DUF1759"/>
    <property type="match status" value="1"/>
</dbReference>
<feature type="compositionally biased region" description="Low complexity" evidence="1">
    <location>
        <begin position="237"/>
        <end position="281"/>
    </location>
</feature>
<gene>
    <name evidence="2" type="ORF">PACLA_8A054476</name>
</gene>
<dbReference type="EMBL" id="CACRXK020000795">
    <property type="protein sequence ID" value="CAB3984863.1"/>
    <property type="molecule type" value="Genomic_DNA"/>
</dbReference>
<sequence length="1599" mass="180611">MNVEDKKQERSMVKMVVTVAARRLIGAYNRDCEYDILKDSMFELEKLFDEFCVINEEYELIVSDEKYAEHRVVNGEDIRTYRDNIKRCYEEARSVFVSVKTTIEQKARQQSAGPVKVFLENDICRIHELITVVDESFKLDNVNMAALQPDKSDLQSILNIICDNMAKLGSIETQEEVNLIQEEVDAIIRAINTNIPPEDTETINTMSPPGNQHQHPPENTETINTMSPPGNQHQHPPETINTNTPPDINTNTPPEDTDTINTMSPPETNTPPETISTTSPSVINTNIPPEPIYTATHPEIIDTPAIETNTIPPMLPINAPPINYSSPFGTQVTTNITKANTPLPTLPGTSTGFCLNTSAQTFISSTTFHSESSSTSGQTHLSQQCQNPTNLSTGFPAFAMPMGSNLPRVASSYYSNHNQTRSNLSTSPMYTTPSGHQPTVPSINTRPSHQDFTIRLKRMALPTLFGLRKDWPEFKAVWKSMAESASYNKTALAHELKNSVKGEAKHRIKSVFVTKPEAYDIMWEKLECHYGDTTASVQAALEDLQRLKPVKEEDYKALVELVDEVESAYSQLEELNQLNTLTMRDVDNLTDLLPTHLIVDWRRKYLDLSSAEKLQPFTPLMKFLDRERSVVARLAENQHFKKRGNDNARGGYSKTYHVERGAKHGKRTYYKKLNCPKKLPCSSCGSDQHHSLLCIPPKLSKDSGEKSKTGDDENKELASYTVGSDSMALYPIHQATISDSGRKVSVFCDGCSSASYITHRAEERVKAKKVKKLSLDVTTMGNVEKTYNTWQYEFPINTSAGKKVTITAFGMERITGQVSKLDPKVLVKLFPEYDPETLQRKSTHVDVLLGCDYFGLHPKQEEARCGDNLSIMNGALGICLQGAHPDLIEETRYDTNLAKKIHDVNVKVETYKTRLDSHPEFHPNHTRECSVNVSSSYSHRKDESQIDNFIQGEKLATEISPQCGGCRCNKCPTVGHTYSFKEEQEFKLIQENLEYDEVNQCWKTSYPWLVDPQSLHDNYHTALATLERTERTLKKDDQWAKTYKRQMDDMVDLCVARKLSSEEVKSWTGPVFYISHLAVVNPHSNSTPVRIVFNSSQAHKGVSLNACLAKGPDSYMNNLQHRPPDIYVIQRVNMGDTPAPAISTEAVYKTAELYREDSPQAANLLKHSSYVDDLIDSRPSKPDALKIAKEAEDILAKGGFAVKCWKFSGETQPRVKEELLKLDLPEKSVESLDQGLIMLKGTDENLRVLGLGWNPKKETITYEVTLNFSSKRRGVRTGPNLLESDLPSALPNVLTRRIVLEQVMKIYDPLGLISPFTLMAKIYLRETWSRKLGWDDPLPAELCNKWSNFFTALFKLQRLCLERCLRPGNSDGRPWLIILSDGSDLAYCFAAYIRWKLDDGSYWCRLIMAKCRIAPINKLSTPQMELNAAVLSKRGRKVIEKEMRFDFERVLQIVDSEIVLSMIHKTSTRFKVYEGVRIGEIQAATGGDLTCWAWMSGQHNTADWLTRGRAPEELNNDSHWWNGPPILYRPIEEWGLKFNPRKEPLPGEKKVHVVAAASVEALLIDYERFSNINKAIWVVARLLNIAKKKSFKGGRTLSI</sequence>
<proteinExistence type="predicted"/>
<dbReference type="PANTHER" id="PTHR47331">
    <property type="entry name" value="PHD-TYPE DOMAIN-CONTAINING PROTEIN"/>
    <property type="match status" value="1"/>
</dbReference>
<feature type="region of interest" description="Disordered" evidence="1">
    <location>
        <begin position="206"/>
        <end position="283"/>
    </location>
</feature>
<accession>A0A7D9HKR8</accession>
<evidence type="ECO:0000313" key="3">
    <source>
        <dbReference type="Proteomes" id="UP001152795"/>
    </source>
</evidence>
<dbReference type="Pfam" id="PF05380">
    <property type="entry name" value="Peptidase_A17"/>
    <property type="match status" value="1"/>
</dbReference>
<feature type="compositionally biased region" description="Polar residues" evidence="1">
    <location>
        <begin position="206"/>
        <end position="234"/>
    </location>
</feature>
<dbReference type="OrthoDB" id="5983947at2759"/>
<name>A0A7D9HKR8_PARCT</name>
<keyword evidence="3" id="KW-1185">Reference proteome</keyword>
<dbReference type="Proteomes" id="UP001152795">
    <property type="component" value="Unassembled WGS sequence"/>
</dbReference>
<evidence type="ECO:0000256" key="1">
    <source>
        <dbReference type="SAM" id="MobiDB-lite"/>
    </source>
</evidence>
<comment type="caution">
    <text evidence="2">The sequence shown here is derived from an EMBL/GenBank/DDBJ whole genome shotgun (WGS) entry which is preliminary data.</text>
</comment>
<dbReference type="InterPro" id="IPR008042">
    <property type="entry name" value="Retrotrans_Pao"/>
</dbReference>
<reference evidence="2" key="1">
    <citation type="submission" date="2020-04" db="EMBL/GenBank/DDBJ databases">
        <authorList>
            <person name="Alioto T."/>
            <person name="Alioto T."/>
            <person name="Gomez Garrido J."/>
        </authorList>
    </citation>
    <scope>NUCLEOTIDE SEQUENCE</scope>
    <source>
        <strain evidence="2">A484AB</strain>
    </source>
</reference>
<organism evidence="2 3">
    <name type="scientific">Paramuricea clavata</name>
    <name type="common">Red gorgonian</name>
    <name type="synonym">Violescent sea-whip</name>
    <dbReference type="NCBI Taxonomy" id="317549"/>
    <lineage>
        <taxon>Eukaryota</taxon>
        <taxon>Metazoa</taxon>
        <taxon>Cnidaria</taxon>
        <taxon>Anthozoa</taxon>
        <taxon>Octocorallia</taxon>
        <taxon>Malacalcyonacea</taxon>
        <taxon>Plexauridae</taxon>
        <taxon>Paramuricea</taxon>
    </lineage>
</organism>
<protein>
    <submittedName>
        <fullName evidence="2">Uncharacterized protein</fullName>
    </submittedName>
</protein>
<dbReference type="InterPro" id="IPR005312">
    <property type="entry name" value="DUF1759"/>
</dbReference>